<keyword evidence="1" id="KW-1133">Transmembrane helix</keyword>
<protein>
    <submittedName>
        <fullName evidence="2">Uncharacterized protein</fullName>
    </submittedName>
</protein>
<feature type="transmembrane region" description="Helical" evidence="1">
    <location>
        <begin position="12"/>
        <end position="37"/>
    </location>
</feature>
<sequence length="94" mass="9879">MMNQLWLALEGGFHVLLAGMVLGAGLPLIFSLGIRALSYGVGGDADIVNHKPHPVARIVAYLCFAIVILAILYGIAVIVSHGLGIDLYVPGDLI</sequence>
<dbReference type="EMBL" id="CP079216">
    <property type="protein sequence ID" value="QXT61860.1"/>
    <property type="molecule type" value="Genomic_DNA"/>
</dbReference>
<dbReference type="RefSeq" id="WP_219080196.1">
    <property type="nucleotide sequence ID" value="NZ_CP079216.1"/>
</dbReference>
<keyword evidence="1" id="KW-0812">Transmembrane</keyword>
<organism evidence="2 3">
    <name type="scientific">Tessaracoccus palaemonis</name>
    <dbReference type="NCBI Taxonomy" id="2829499"/>
    <lineage>
        <taxon>Bacteria</taxon>
        <taxon>Bacillati</taxon>
        <taxon>Actinomycetota</taxon>
        <taxon>Actinomycetes</taxon>
        <taxon>Propionibacteriales</taxon>
        <taxon>Propionibacteriaceae</taxon>
        <taxon>Tessaracoccus</taxon>
    </lineage>
</organism>
<name>A0ABX8SHE2_9ACTN</name>
<reference evidence="2 3" key="1">
    <citation type="submission" date="2021-07" db="EMBL/GenBank/DDBJ databases">
        <title>complete genome sequencing of Tessaracoccus sp.J1M15.</title>
        <authorList>
            <person name="Bae J.-W."/>
            <person name="Kim D.-y."/>
        </authorList>
    </citation>
    <scope>NUCLEOTIDE SEQUENCE [LARGE SCALE GENOMIC DNA]</scope>
    <source>
        <strain evidence="2 3">J1M15</strain>
    </source>
</reference>
<feature type="transmembrane region" description="Helical" evidence="1">
    <location>
        <begin position="58"/>
        <end position="79"/>
    </location>
</feature>
<dbReference type="Proteomes" id="UP000824504">
    <property type="component" value="Chromosome"/>
</dbReference>
<keyword evidence="3" id="KW-1185">Reference proteome</keyword>
<evidence type="ECO:0000256" key="1">
    <source>
        <dbReference type="SAM" id="Phobius"/>
    </source>
</evidence>
<evidence type="ECO:0000313" key="2">
    <source>
        <dbReference type="EMBL" id="QXT61860.1"/>
    </source>
</evidence>
<gene>
    <name evidence="2" type="ORF">KDB89_08640</name>
</gene>
<keyword evidence="1" id="KW-0472">Membrane</keyword>
<accession>A0ABX8SHE2</accession>
<proteinExistence type="predicted"/>
<evidence type="ECO:0000313" key="3">
    <source>
        <dbReference type="Proteomes" id="UP000824504"/>
    </source>
</evidence>